<protein>
    <submittedName>
        <fullName evidence="2">Uncharacterized protein</fullName>
    </submittedName>
</protein>
<feature type="transmembrane region" description="Helical" evidence="1">
    <location>
        <begin position="47"/>
        <end position="69"/>
    </location>
</feature>
<keyword evidence="1" id="KW-1133">Transmembrane helix</keyword>
<comment type="caution">
    <text evidence="2">The sequence shown here is derived from an EMBL/GenBank/DDBJ whole genome shotgun (WGS) entry which is preliminary data.</text>
</comment>
<evidence type="ECO:0000313" key="2">
    <source>
        <dbReference type="EMBL" id="GFS08776.1"/>
    </source>
</evidence>
<keyword evidence="3" id="KW-1185">Reference proteome</keyword>
<name>A0AAV4IDY7_9GAST</name>
<dbReference type="AlphaFoldDB" id="A0AAV4IDY7"/>
<keyword evidence="1" id="KW-0472">Membrane</keyword>
<dbReference type="Proteomes" id="UP000762676">
    <property type="component" value="Unassembled WGS sequence"/>
</dbReference>
<evidence type="ECO:0000256" key="1">
    <source>
        <dbReference type="SAM" id="Phobius"/>
    </source>
</evidence>
<dbReference type="EMBL" id="BMAT01006242">
    <property type="protein sequence ID" value="GFS08776.1"/>
    <property type="molecule type" value="Genomic_DNA"/>
</dbReference>
<keyword evidence="1" id="KW-0812">Transmembrane</keyword>
<proteinExistence type="predicted"/>
<sequence>MYLVDFPKVIRGVRERAGGAGKTQVRGARENLGEGVKLRDGISHKKIVVVVVVAVVVVVVLNEHVSLLFRCYAAVPELIVFFMSKLKEQTHIKTESAIFMWFFPGAVKPANCSQLQKHLNRTKLNSSS</sequence>
<evidence type="ECO:0000313" key="3">
    <source>
        <dbReference type="Proteomes" id="UP000762676"/>
    </source>
</evidence>
<reference evidence="2 3" key="1">
    <citation type="journal article" date="2021" name="Elife">
        <title>Chloroplast acquisition without the gene transfer in kleptoplastic sea slugs, Plakobranchus ocellatus.</title>
        <authorList>
            <person name="Maeda T."/>
            <person name="Takahashi S."/>
            <person name="Yoshida T."/>
            <person name="Shimamura S."/>
            <person name="Takaki Y."/>
            <person name="Nagai Y."/>
            <person name="Toyoda A."/>
            <person name="Suzuki Y."/>
            <person name="Arimoto A."/>
            <person name="Ishii H."/>
            <person name="Satoh N."/>
            <person name="Nishiyama T."/>
            <person name="Hasebe M."/>
            <person name="Maruyama T."/>
            <person name="Minagawa J."/>
            <person name="Obokata J."/>
            <person name="Shigenobu S."/>
        </authorList>
    </citation>
    <scope>NUCLEOTIDE SEQUENCE [LARGE SCALE GENOMIC DNA]</scope>
</reference>
<gene>
    <name evidence="2" type="ORF">ElyMa_003021500</name>
</gene>
<accession>A0AAV4IDY7</accession>
<organism evidence="2 3">
    <name type="scientific">Elysia marginata</name>
    <dbReference type="NCBI Taxonomy" id="1093978"/>
    <lineage>
        <taxon>Eukaryota</taxon>
        <taxon>Metazoa</taxon>
        <taxon>Spiralia</taxon>
        <taxon>Lophotrochozoa</taxon>
        <taxon>Mollusca</taxon>
        <taxon>Gastropoda</taxon>
        <taxon>Heterobranchia</taxon>
        <taxon>Euthyneura</taxon>
        <taxon>Panpulmonata</taxon>
        <taxon>Sacoglossa</taxon>
        <taxon>Placobranchoidea</taxon>
        <taxon>Plakobranchidae</taxon>
        <taxon>Elysia</taxon>
    </lineage>
</organism>